<evidence type="ECO:0000256" key="5">
    <source>
        <dbReference type="ARBA" id="ARBA00022801"/>
    </source>
</evidence>
<evidence type="ECO:0000256" key="2">
    <source>
        <dbReference type="ARBA" id="ARBA00022649"/>
    </source>
</evidence>
<sequence length="139" mass="15478">MFLLDSDVCIELLRGRLPLVRDLMRASDPRLFGVPAVVEAELRAGARKSDRPRENLLLLERFLDPLARVPFDSDCAVAYARIRAQLERAGRPIGPNDLLIAATAVARQATLVTNNVREFKRVEGLDLEVWGEEDLAAEA</sequence>
<reference evidence="10" key="1">
    <citation type="submission" date="2021-11" db="EMBL/GenBank/DDBJ databases">
        <title>A Novel Adlercreutzia Species, isolated from a Allomyrina dichotoma larva feces.</title>
        <authorList>
            <person name="Suh M.K."/>
        </authorList>
    </citation>
    <scope>NUCLEOTIDE SEQUENCE</scope>
    <source>
        <strain evidence="10">JBNU-10</strain>
    </source>
</reference>
<keyword evidence="11" id="KW-1185">Reference proteome</keyword>
<dbReference type="EC" id="3.1.-.-" evidence="8"/>
<dbReference type="InterPro" id="IPR022907">
    <property type="entry name" value="VapC_family"/>
</dbReference>
<dbReference type="Gene3D" id="3.40.50.1010">
    <property type="entry name" value="5'-nuclease"/>
    <property type="match status" value="1"/>
</dbReference>
<dbReference type="PANTHER" id="PTHR33653:SF1">
    <property type="entry name" value="RIBONUCLEASE VAPC2"/>
    <property type="match status" value="1"/>
</dbReference>
<keyword evidence="2 8" id="KW-1277">Toxin-antitoxin system</keyword>
<keyword evidence="4 8" id="KW-0479">Metal-binding</keyword>
<evidence type="ECO:0000256" key="4">
    <source>
        <dbReference type="ARBA" id="ARBA00022723"/>
    </source>
</evidence>
<dbReference type="SUPFAM" id="SSF88723">
    <property type="entry name" value="PIN domain-like"/>
    <property type="match status" value="1"/>
</dbReference>
<evidence type="ECO:0000256" key="3">
    <source>
        <dbReference type="ARBA" id="ARBA00022722"/>
    </source>
</evidence>
<keyword evidence="3 8" id="KW-0540">Nuclease</keyword>
<dbReference type="PANTHER" id="PTHR33653">
    <property type="entry name" value="RIBONUCLEASE VAPC2"/>
    <property type="match status" value="1"/>
</dbReference>
<evidence type="ECO:0000259" key="9">
    <source>
        <dbReference type="Pfam" id="PF01850"/>
    </source>
</evidence>
<name>A0ABS9WF84_9ACTN</name>
<accession>A0ABS9WF84</accession>
<dbReference type="Pfam" id="PF01850">
    <property type="entry name" value="PIN"/>
    <property type="match status" value="1"/>
</dbReference>
<feature type="binding site" evidence="8">
    <location>
        <position position="97"/>
    </location>
    <ligand>
        <name>Mg(2+)</name>
        <dbReference type="ChEBI" id="CHEBI:18420"/>
    </ligand>
</feature>
<dbReference type="InterPro" id="IPR050556">
    <property type="entry name" value="Type_II_TA_system_RNase"/>
</dbReference>
<feature type="domain" description="PIN" evidence="9">
    <location>
        <begin position="3"/>
        <end position="124"/>
    </location>
</feature>
<comment type="function">
    <text evidence="8">Toxic component of a toxin-antitoxin (TA) system. An RNase.</text>
</comment>
<dbReference type="RefSeq" id="WP_242163183.1">
    <property type="nucleotide sequence ID" value="NZ_JAJMLW010000001.1"/>
</dbReference>
<keyword evidence="5 8" id="KW-0378">Hydrolase</keyword>
<dbReference type="EMBL" id="JAJMLW010000001">
    <property type="protein sequence ID" value="MCI2241230.1"/>
    <property type="molecule type" value="Genomic_DNA"/>
</dbReference>
<dbReference type="InterPro" id="IPR002716">
    <property type="entry name" value="PIN_dom"/>
</dbReference>
<dbReference type="Proteomes" id="UP001430755">
    <property type="component" value="Unassembled WGS sequence"/>
</dbReference>
<proteinExistence type="inferred from homology"/>
<protein>
    <recommendedName>
        <fullName evidence="8">Ribonuclease VapC</fullName>
        <shortName evidence="8">RNase VapC</shortName>
        <ecNumber evidence="8">3.1.-.-</ecNumber>
    </recommendedName>
    <alternativeName>
        <fullName evidence="8">Toxin VapC</fullName>
    </alternativeName>
</protein>
<dbReference type="InterPro" id="IPR029060">
    <property type="entry name" value="PIN-like_dom_sf"/>
</dbReference>
<keyword evidence="6 8" id="KW-0460">Magnesium</keyword>
<dbReference type="CDD" id="cd09881">
    <property type="entry name" value="PIN_VapC4-5_FitB-like"/>
    <property type="match status" value="1"/>
</dbReference>
<dbReference type="HAMAP" id="MF_00265">
    <property type="entry name" value="VapC_Nob1"/>
    <property type="match status" value="1"/>
</dbReference>
<comment type="cofactor">
    <cofactor evidence="1 8">
        <name>Mg(2+)</name>
        <dbReference type="ChEBI" id="CHEBI:18420"/>
    </cofactor>
</comment>
<organism evidence="10 11">
    <name type="scientific">Adlercreutzia faecimuris</name>
    <dbReference type="NCBI Taxonomy" id="2897341"/>
    <lineage>
        <taxon>Bacteria</taxon>
        <taxon>Bacillati</taxon>
        <taxon>Actinomycetota</taxon>
        <taxon>Coriobacteriia</taxon>
        <taxon>Eggerthellales</taxon>
        <taxon>Eggerthellaceae</taxon>
        <taxon>Adlercreutzia</taxon>
    </lineage>
</organism>
<evidence type="ECO:0000256" key="6">
    <source>
        <dbReference type="ARBA" id="ARBA00022842"/>
    </source>
</evidence>
<evidence type="ECO:0000256" key="1">
    <source>
        <dbReference type="ARBA" id="ARBA00001946"/>
    </source>
</evidence>
<evidence type="ECO:0000313" key="10">
    <source>
        <dbReference type="EMBL" id="MCI2241230.1"/>
    </source>
</evidence>
<comment type="similarity">
    <text evidence="7 8">Belongs to the PINc/VapC protein family.</text>
</comment>
<feature type="binding site" evidence="8">
    <location>
        <position position="5"/>
    </location>
    <ligand>
        <name>Mg(2+)</name>
        <dbReference type="ChEBI" id="CHEBI:18420"/>
    </ligand>
</feature>
<evidence type="ECO:0000256" key="8">
    <source>
        <dbReference type="HAMAP-Rule" id="MF_00265"/>
    </source>
</evidence>
<gene>
    <name evidence="8" type="primary">vapC</name>
    <name evidence="10" type="ORF">LPT13_02540</name>
</gene>
<evidence type="ECO:0000256" key="7">
    <source>
        <dbReference type="ARBA" id="ARBA00038093"/>
    </source>
</evidence>
<keyword evidence="8" id="KW-0800">Toxin</keyword>
<comment type="caution">
    <text evidence="10">The sequence shown here is derived from an EMBL/GenBank/DDBJ whole genome shotgun (WGS) entry which is preliminary data.</text>
</comment>
<evidence type="ECO:0000313" key="11">
    <source>
        <dbReference type="Proteomes" id="UP001430755"/>
    </source>
</evidence>